<name>A0A2P6MUI4_9EUKA</name>
<gene>
    <name evidence="1" type="ORF">PROFUN_15790</name>
</gene>
<sequence length="49" mass="5710">MEASGVSLVRDAKFCNFGPKCELRNLYTEEFRISRREVANSKSQRHFDS</sequence>
<dbReference type="EMBL" id="MDYQ01000393">
    <property type="protein sequence ID" value="PRP75378.1"/>
    <property type="molecule type" value="Genomic_DNA"/>
</dbReference>
<keyword evidence="2" id="KW-1185">Reference proteome</keyword>
<evidence type="ECO:0000313" key="1">
    <source>
        <dbReference type="EMBL" id="PRP75378.1"/>
    </source>
</evidence>
<accession>A0A2P6MUI4</accession>
<comment type="caution">
    <text evidence="1">The sequence shown here is derived from an EMBL/GenBank/DDBJ whole genome shotgun (WGS) entry which is preliminary data.</text>
</comment>
<evidence type="ECO:0000313" key="2">
    <source>
        <dbReference type="Proteomes" id="UP000241769"/>
    </source>
</evidence>
<protein>
    <submittedName>
        <fullName evidence="1">Uncharacterized protein</fullName>
    </submittedName>
</protein>
<dbReference type="InParanoid" id="A0A2P6MUI4"/>
<organism evidence="1 2">
    <name type="scientific">Planoprotostelium fungivorum</name>
    <dbReference type="NCBI Taxonomy" id="1890364"/>
    <lineage>
        <taxon>Eukaryota</taxon>
        <taxon>Amoebozoa</taxon>
        <taxon>Evosea</taxon>
        <taxon>Variosea</taxon>
        <taxon>Cavosteliida</taxon>
        <taxon>Cavosteliaceae</taxon>
        <taxon>Planoprotostelium</taxon>
    </lineage>
</organism>
<proteinExistence type="predicted"/>
<dbReference type="Proteomes" id="UP000241769">
    <property type="component" value="Unassembled WGS sequence"/>
</dbReference>
<reference evidence="1 2" key="1">
    <citation type="journal article" date="2018" name="Genome Biol. Evol.">
        <title>Multiple Roots of Fruiting Body Formation in Amoebozoa.</title>
        <authorList>
            <person name="Hillmann F."/>
            <person name="Forbes G."/>
            <person name="Novohradska S."/>
            <person name="Ferling I."/>
            <person name="Riege K."/>
            <person name="Groth M."/>
            <person name="Westermann M."/>
            <person name="Marz M."/>
            <person name="Spaller T."/>
            <person name="Winckler T."/>
            <person name="Schaap P."/>
            <person name="Glockner G."/>
        </authorList>
    </citation>
    <scope>NUCLEOTIDE SEQUENCE [LARGE SCALE GENOMIC DNA]</scope>
    <source>
        <strain evidence="1 2">Jena</strain>
    </source>
</reference>
<dbReference type="AlphaFoldDB" id="A0A2P6MUI4"/>